<organism evidence="12 13">
    <name type="scientific">Tautonia sociabilis</name>
    <dbReference type="NCBI Taxonomy" id="2080755"/>
    <lineage>
        <taxon>Bacteria</taxon>
        <taxon>Pseudomonadati</taxon>
        <taxon>Planctomycetota</taxon>
        <taxon>Planctomycetia</taxon>
        <taxon>Isosphaerales</taxon>
        <taxon>Isosphaeraceae</taxon>
        <taxon>Tautonia</taxon>
    </lineage>
</organism>
<keyword evidence="4" id="KW-0479">Metal-binding</keyword>
<reference evidence="12 13" key="2">
    <citation type="submission" date="2019-01" db="EMBL/GenBank/DDBJ databases">
        <title>Tautonia sociabilis, a novel thermotolerant planctomycete of Isosphaeraceae family, isolated from a 4000 m deep subterranean habitat.</title>
        <authorList>
            <person name="Kovaleva O.L."/>
            <person name="Elcheninov A.G."/>
            <person name="Van Heerden E."/>
            <person name="Toshchakov S.V."/>
            <person name="Novikov A."/>
            <person name="Bonch-Osmolovskaya E.A."/>
            <person name="Kublanov I.V."/>
        </authorList>
    </citation>
    <scope>NUCLEOTIDE SEQUENCE [LARGE SCALE GENOMIC DNA]</scope>
    <source>
        <strain evidence="12 13">GM2012</strain>
    </source>
</reference>
<dbReference type="InterPro" id="IPR015358">
    <property type="entry name" value="Tscrpt_reg_MerR_DNA-bd"/>
</dbReference>
<dbReference type="PROSITE" id="PS00552">
    <property type="entry name" value="HTH_MERR_1"/>
    <property type="match status" value="1"/>
</dbReference>
<comment type="function">
    <text evidence="10">Mediates the mercuric-dependent induction of mercury resistance operon. In the absence of mercury MerR represses transcription by binding tightly to the mer operator region; when mercury is present the dimeric complex binds a single ion and becomes a potent transcriptional activator, while remaining bound to the mer site.</text>
</comment>
<keyword evidence="2" id="KW-0475">Mercuric resistance</keyword>
<comment type="caution">
    <text evidence="12">The sequence shown here is derived from an EMBL/GenBank/DDBJ whole genome shotgun (WGS) entry which is preliminary data.</text>
</comment>
<dbReference type="PANTHER" id="PTHR30204">
    <property type="entry name" value="REDOX-CYCLING DRUG-SENSING TRANSCRIPTIONAL ACTIVATOR SOXR"/>
    <property type="match status" value="1"/>
</dbReference>
<gene>
    <name evidence="12" type="ORF">TsocGM_09435</name>
</gene>
<evidence type="ECO:0000256" key="2">
    <source>
        <dbReference type="ARBA" id="ARBA00022466"/>
    </source>
</evidence>
<evidence type="ECO:0000256" key="3">
    <source>
        <dbReference type="ARBA" id="ARBA00022491"/>
    </source>
</evidence>
<dbReference type="OrthoDB" id="9791488at2"/>
<keyword evidence="13" id="KW-1185">Reference proteome</keyword>
<keyword evidence="3" id="KW-0678">Repressor</keyword>
<dbReference type="InterPro" id="IPR047057">
    <property type="entry name" value="MerR_fam"/>
</dbReference>
<keyword evidence="8" id="KW-0010">Activator</keyword>
<dbReference type="InterPro" id="IPR000551">
    <property type="entry name" value="MerR-type_HTH_dom"/>
</dbReference>
<proteinExistence type="predicted"/>
<sequence length="135" mass="15333">MGYLRTGELARRAGVNVETLHFYERKGLLPEPPRRASGYREYPAESVRLIRFIKRAQELGFSLNEIHELLALRVRPGVTCAQVRERAERKSAEVRRKIADLKAIERALRKLTASCSGRGPVAICPVLEYLEGDML</sequence>
<dbReference type="Pfam" id="PF09278">
    <property type="entry name" value="MerR-DNA-bind"/>
    <property type="match status" value="1"/>
</dbReference>
<dbReference type="Pfam" id="PF00376">
    <property type="entry name" value="MerR"/>
    <property type="match status" value="1"/>
</dbReference>
<evidence type="ECO:0000256" key="7">
    <source>
        <dbReference type="ARBA" id="ARBA00023125"/>
    </source>
</evidence>
<feature type="domain" description="HTH merR-type" evidence="11">
    <location>
        <begin position="3"/>
        <end position="72"/>
    </location>
</feature>
<dbReference type="EMBL" id="RYZH01000015">
    <property type="protein sequence ID" value="RUL87942.1"/>
    <property type="molecule type" value="Genomic_DNA"/>
</dbReference>
<evidence type="ECO:0000256" key="9">
    <source>
        <dbReference type="ARBA" id="ARBA00023163"/>
    </source>
</evidence>
<reference evidence="12 13" key="1">
    <citation type="submission" date="2018-12" db="EMBL/GenBank/DDBJ databases">
        <authorList>
            <person name="Toschakov S.V."/>
        </authorList>
    </citation>
    <scope>NUCLEOTIDE SEQUENCE [LARGE SCALE GENOMIC DNA]</scope>
    <source>
        <strain evidence="12 13">GM2012</strain>
    </source>
</reference>
<keyword evidence="7" id="KW-0238">DNA-binding</keyword>
<evidence type="ECO:0000256" key="1">
    <source>
        <dbReference type="ARBA" id="ARBA00017146"/>
    </source>
</evidence>
<keyword evidence="9" id="KW-0804">Transcription</keyword>
<dbReference type="PRINTS" id="PR00040">
    <property type="entry name" value="HTHMERR"/>
</dbReference>
<keyword evidence="5" id="KW-0476">Mercury</keyword>
<name>A0A432MKK2_9BACT</name>
<evidence type="ECO:0000259" key="11">
    <source>
        <dbReference type="PROSITE" id="PS50937"/>
    </source>
</evidence>
<dbReference type="InterPro" id="IPR011794">
    <property type="entry name" value="MerR"/>
</dbReference>
<keyword evidence="6" id="KW-0805">Transcription regulation</keyword>
<evidence type="ECO:0000313" key="13">
    <source>
        <dbReference type="Proteomes" id="UP000280296"/>
    </source>
</evidence>
<dbReference type="SUPFAM" id="SSF46955">
    <property type="entry name" value="Putative DNA-binding domain"/>
    <property type="match status" value="1"/>
</dbReference>
<dbReference type="SMART" id="SM00422">
    <property type="entry name" value="HTH_MERR"/>
    <property type="match status" value="1"/>
</dbReference>
<dbReference type="GO" id="GO:0045340">
    <property type="term" value="F:mercury ion binding"/>
    <property type="evidence" value="ECO:0007669"/>
    <property type="project" value="InterPro"/>
</dbReference>
<evidence type="ECO:0000313" key="12">
    <source>
        <dbReference type="EMBL" id="RUL87942.1"/>
    </source>
</evidence>
<dbReference type="PANTHER" id="PTHR30204:SF69">
    <property type="entry name" value="MERR-FAMILY TRANSCRIPTIONAL REGULATOR"/>
    <property type="match status" value="1"/>
</dbReference>
<evidence type="ECO:0000256" key="6">
    <source>
        <dbReference type="ARBA" id="ARBA00023015"/>
    </source>
</evidence>
<protein>
    <recommendedName>
        <fullName evidence="1">Mercuric resistance operon regulatory protein</fullName>
    </recommendedName>
</protein>
<dbReference type="AlphaFoldDB" id="A0A432MKK2"/>
<dbReference type="Gene3D" id="1.10.1660.10">
    <property type="match status" value="1"/>
</dbReference>
<dbReference type="GO" id="GO:0046689">
    <property type="term" value="P:response to mercury ion"/>
    <property type="evidence" value="ECO:0007669"/>
    <property type="project" value="UniProtKB-KW"/>
</dbReference>
<dbReference type="CDD" id="cd04783">
    <property type="entry name" value="HTH_MerR1"/>
    <property type="match status" value="1"/>
</dbReference>
<dbReference type="InterPro" id="IPR009061">
    <property type="entry name" value="DNA-bd_dom_put_sf"/>
</dbReference>
<evidence type="ECO:0000256" key="4">
    <source>
        <dbReference type="ARBA" id="ARBA00022723"/>
    </source>
</evidence>
<dbReference type="PROSITE" id="PS50937">
    <property type="entry name" value="HTH_MERR_2"/>
    <property type="match status" value="1"/>
</dbReference>
<dbReference type="GO" id="GO:0003677">
    <property type="term" value="F:DNA binding"/>
    <property type="evidence" value="ECO:0007669"/>
    <property type="project" value="UniProtKB-KW"/>
</dbReference>
<evidence type="ECO:0000256" key="10">
    <source>
        <dbReference type="ARBA" id="ARBA00024874"/>
    </source>
</evidence>
<dbReference type="Proteomes" id="UP000280296">
    <property type="component" value="Unassembled WGS sequence"/>
</dbReference>
<dbReference type="GO" id="GO:0003700">
    <property type="term" value="F:DNA-binding transcription factor activity"/>
    <property type="evidence" value="ECO:0007669"/>
    <property type="project" value="InterPro"/>
</dbReference>
<evidence type="ECO:0000256" key="8">
    <source>
        <dbReference type="ARBA" id="ARBA00023159"/>
    </source>
</evidence>
<accession>A0A432MKK2</accession>
<evidence type="ECO:0000256" key="5">
    <source>
        <dbReference type="ARBA" id="ARBA00022914"/>
    </source>
</evidence>
<dbReference type="RefSeq" id="WP_126725062.1">
    <property type="nucleotide sequence ID" value="NZ_RYZH01000015.1"/>
</dbReference>